<proteinExistence type="predicted"/>
<accession>A0ABY9HLS5</accession>
<dbReference type="InterPro" id="IPR051908">
    <property type="entry name" value="Ribosomal_N-acetyltransferase"/>
</dbReference>
<name>A0ABY9HLS5_9ACTN</name>
<keyword evidence="3" id="KW-1185">Reference proteome</keyword>
<dbReference type="SUPFAM" id="SSF55729">
    <property type="entry name" value="Acyl-CoA N-acyltransferases (Nat)"/>
    <property type="match status" value="1"/>
</dbReference>
<feature type="domain" description="N-acetyltransferase" evidence="1">
    <location>
        <begin position="7"/>
        <end position="176"/>
    </location>
</feature>
<dbReference type="Gene3D" id="3.40.630.30">
    <property type="match status" value="1"/>
</dbReference>
<dbReference type="InterPro" id="IPR000182">
    <property type="entry name" value="GNAT_dom"/>
</dbReference>
<evidence type="ECO:0000313" key="2">
    <source>
        <dbReference type="EMBL" id="WLQ35379.1"/>
    </source>
</evidence>
<dbReference type="Pfam" id="PF13302">
    <property type="entry name" value="Acetyltransf_3"/>
    <property type="match status" value="1"/>
</dbReference>
<dbReference type="GO" id="GO:0016740">
    <property type="term" value="F:transferase activity"/>
    <property type="evidence" value="ECO:0007669"/>
    <property type="project" value="UniProtKB-KW"/>
</dbReference>
<organism evidence="2 3">
    <name type="scientific">Streptomyces castrisilvae</name>
    <dbReference type="NCBI Taxonomy" id="3033811"/>
    <lineage>
        <taxon>Bacteria</taxon>
        <taxon>Bacillati</taxon>
        <taxon>Actinomycetota</taxon>
        <taxon>Actinomycetes</taxon>
        <taxon>Kitasatosporales</taxon>
        <taxon>Streptomycetaceae</taxon>
        <taxon>Streptomyces</taxon>
    </lineage>
</organism>
<dbReference type="Proteomes" id="UP001239522">
    <property type="component" value="Chromosome"/>
</dbReference>
<dbReference type="PANTHER" id="PTHR43441">
    <property type="entry name" value="RIBOSOMAL-PROTEIN-SERINE ACETYLTRANSFERASE"/>
    <property type="match status" value="1"/>
</dbReference>
<keyword evidence="2" id="KW-0808">Transferase</keyword>
<reference evidence="2 3" key="1">
    <citation type="submission" date="2023-03" db="EMBL/GenBank/DDBJ databases">
        <title>Isolation and description of six Streptomyces strains from soil environments, able to metabolize different microbial glucans.</title>
        <authorList>
            <person name="Widen T."/>
            <person name="Larsbrink J."/>
        </authorList>
    </citation>
    <scope>NUCLEOTIDE SEQUENCE [LARGE SCALE GENOMIC DNA]</scope>
    <source>
        <strain evidence="2 3">Mut1</strain>
    </source>
</reference>
<evidence type="ECO:0000313" key="3">
    <source>
        <dbReference type="Proteomes" id="UP001239522"/>
    </source>
</evidence>
<evidence type="ECO:0000259" key="1">
    <source>
        <dbReference type="PROSITE" id="PS51186"/>
    </source>
</evidence>
<dbReference type="EMBL" id="CP120997">
    <property type="protein sequence ID" value="WLQ35379.1"/>
    <property type="molecule type" value="Genomic_DNA"/>
</dbReference>
<dbReference type="EC" id="2.-.-.-" evidence="2"/>
<dbReference type="RefSeq" id="WP_306056036.1">
    <property type="nucleotide sequence ID" value="NZ_CP120997.1"/>
</dbReference>
<dbReference type="PANTHER" id="PTHR43441:SF2">
    <property type="entry name" value="FAMILY ACETYLTRANSFERASE, PUTATIVE (AFU_ORTHOLOGUE AFUA_7G00850)-RELATED"/>
    <property type="match status" value="1"/>
</dbReference>
<dbReference type="InterPro" id="IPR016181">
    <property type="entry name" value="Acyl_CoA_acyltransferase"/>
</dbReference>
<gene>
    <name evidence="2" type="ORF">P8A18_18985</name>
</gene>
<dbReference type="PROSITE" id="PS51186">
    <property type="entry name" value="GNAT"/>
    <property type="match status" value="1"/>
</dbReference>
<sequence length="185" mass="21153">MIDGKLVRIRALRASDLDAHLRWRNDPEVVHWAAGGDPHYGPITRESLERFHDARLRQDPRVEASFTVEDLADGRPIGTADYRDIDPFAGEATVGIVIGERSHWGGGYGSEALRLLLKHLFGACRVRRVELDTWSGNERAMRAFRGAGFVEEGRRRSAVRVGDQWYDRVVYGLLYEEWAERRRGH</sequence>
<protein>
    <submittedName>
        <fullName evidence="2">GNAT family protein</fullName>
        <ecNumber evidence="2">2.-.-.-</ecNumber>
    </submittedName>
</protein>